<evidence type="ECO:0000259" key="6">
    <source>
        <dbReference type="Pfam" id="PF10475"/>
    </source>
</evidence>
<dbReference type="InterPro" id="IPR019514">
    <property type="entry name" value="Syndetin_C"/>
</dbReference>
<organism evidence="7 8">
    <name type="scientific">Dendrobium chrysotoxum</name>
    <name type="common">Orchid</name>
    <dbReference type="NCBI Taxonomy" id="161865"/>
    <lineage>
        <taxon>Eukaryota</taxon>
        <taxon>Viridiplantae</taxon>
        <taxon>Streptophyta</taxon>
        <taxon>Embryophyta</taxon>
        <taxon>Tracheophyta</taxon>
        <taxon>Spermatophyta</taxon>
        <taxon>Magnoliopsida</taxon>
        <taxon>Liliopsida</taxon>
        <taxon>Asparagales</taxon>
        <taxon>Orchidaceae</taxon>
        <taxon>Epidendroideae</taxon>
        <taxon>Malaxideae</taxon>
        <taxon>Dendrobiinae</taxon>
        <taxon>Dendrobium</taxon>
    </lineage>
</organism>
<feature type="domain" description="Vacuolar protein sorting-associated protein 54 N-terminal" evidence="6">
    <location>
        <begin position="272"/>
        <end position="435"/>
    </location>
</feature>
<evidence type="ECO:0000256" key="1">
    <source>
        <dbReference type="ARBA" id="ARBA00022448"/>
    </source>
</evidence>
<dbReference type="EMBL" id="JAGFBR010000009">
    <property type="protein sequence ID" value="KAH0461467.1"/>
    <property type="molecule type" value="Genomic_DNA"/>
</dbReference>
<reference evidence="7 8" key="1">
    <citation type="journal article" date="2021" name="Hortic Res">
        <title>Chromosome-scale assembly of the Dendrobium chrysotoxum genome enhances the understanding of orchid evolution.</title>
        <authorList>
            <person name="Zhang Y."/>
            <person name="Zhang G.Q."/>
            <person name="Zhang D."/>
            <person name="Liu X.D."/>
            <person name="Xu X.Y."/>
            <person name="Sun W.H."/>
            <person name="Yu X."/>
            <person name="Zhu X."/>
            <person name="Wang Z.W."/>
            <person name="Zhao X."/>
            <person name="Zhong W.Y."/>
            <person name="Chen H."/>
            <person name="Yin W.L."/>
            <person name="Huang T."/>
            <person name="Niu S.C."/>
            <person name="Liu Z.J."/>
        </authorList>
    </citation>
    <scope>NUCLEOTIDE SEQUENCE [LARGE SCALE GENOMIC DNA]</scope>
    <source>
        <strain evidence="7">Lindl</strain>
    </source>
</reference>
<dbReference type="InterPro" id="IPR019515">
    <property type="entry name" value="VPS54_N"/>
</dbReference>
<dbReference type="GO" id="GO:0042147">
    <property type="term" value="P:retrograde transport, endosome to Golgi"/>
    <property type="evidence" value="ECO:0007669"/>
    <property type="project" value="InterPro"/>
</dbReference>
<dbReference type="GO" id="GO:0032456">
    <property type="term" value="P:endocytic recycling"/>
    <property type="evidence" value="ECO:0007669"/>
    <property type="project" value="InterPro"/>
</dbReference>
<dbReference type="AlphaFoldDB" id="A0AAV7GZI2"/>
<comment type="caution">
    <text evidence="7">The sequence shown here is derived from an EMBL/GenBank/DDBJ whole genome shotgun (WGS) entry which is preliminary data.</text>
</comment>
<dbReference type="GO" id="GO:0005829">
    <property type="term" value="C:cytosol"/>
    <property type="evidence" value="ECO:0007669"/>
    <property type="project" value="GOC"/>
</dbReference>
<dbReference type="GO" id="GO:1990745">
    <property type="term" value="C:EARP complex"/>
    <property type="evidence" value="ECO:0007669"/>
    <property type="project" value="InterPro"/>
</dbReference>
<dbReference type="Proteomes" id="UP000775213">
    <property type="component" value="Unassembled WGS sequence"/>
</dbReference>
<evidence type="ECO:0008006" key="9">
    <source>
        <dbReference type="Google" id="ProtNLM"/>
    </source>
</evidence>
<gene>
    <name evidence="7" type="ORF">IEQ34_009042</name>
</gene>
<protein>
    <recommendedName>
        <fullName evidence="9">Syndetin</fullName>
    </recommendedName>
</protein>
<sequence>MIIDGPSPDSGDLGPGLSSKPYFPVTSYGTWIPATLIIFERFLAGDSIPIRSWSRAAFARALKIPSDGRCRHCRARALSDAAGIVVGRCRSVHELEPPGPLLFLPLLLLQGGGMDLSRVGEKIFSSVRSARSLGLLPSTSDRPEVPERVAAAAAAARALAGLPPHERIALTSNSEDFTFLYGSKDQTLEVLEEEFYEEDFDPVKYILEHIQSEESDTVYFEKKATLRLAQLDKIAERLSRNVVEHHEELVKGMQLVMELQQDLKVANVICMDMLPILAELHRALNMQLELEGLVKEGNFFQAFALLPEYLQLLDGYLELSAIKEMSSGIEAWFERTLQKLDALLLGVIDAYVLVGDITGLAEKIQSFFMQEVLSETYSLLKDIVIEDPGNESQTNRFTYSDLCEHIPESKFRHCLLKTLDSLFNLMCSYYTIMSFKPKRQYIDYPTSNTASKNISTSRSSKGVEIDEDPSGLSDASGLVPREIGSPSADCGTQCSSVDDTTEYLGSTVSSSFMSSVDACDTSTSTSSCNSPFYVLRKDATSFVAQTLHKRRESLWQLAASRASVLLSSPVVYSTSTFQFLQNYEDLNVFILAGEAFCGLQATEFRNRLKSISENYVAGFHRQNVYALKMVLERENWMKLSAETMQLISLAGLIGDGAPLIVPSSSNPLAASAIQSKKSSDVVYNGKQKDGFCYWLSIENPFSSKLSNGSKQLSNFQALVNGSSVSSSVDTKVVVSLYLDVLKHTNGSGPFLEDENEDLLADFIDEDSQLPSRISKPTHPKIRSACWNDDEVSAQTGSSICLLRLMDKYARLMQKLEIVNVDFFKGICQLFGVFYYFIFEVFGERDSYQSARLKSSLSKIIQDCDQWISRQNQPPSSSPKSLNASIAHIDVMPTILSGTGTTSGLKERCVAAETITFVAQILHRSKAHFQSRLLQQNAALIEDFFGNLVDSVPDLTEHIHKTTARMLLHINGYADKIANAKWEVKELGLEHNGYVDLLLGEFKHYKTRLLLGGIAKEVQHLLLEYGLENVAEVLTEGLSRVRRCNDEGRVLMSLDLQVLMSGLQHFVSMNVKPKLQVVETFIKAFYLPETEYVHWARSHPEYTRSQVVGLVNLVATMKGWKRKTRLEVLERIESGN</sequence>
<evidence type="ECO:0000256" key="4">
    <source>
        <dbReference type="SAM" id="MobiDB-lite"/>
    </source>
</evidence>
<dbReference type="InterPro" id="IPR040047">
    <property type="entry name" value="VPS50"/>
</dbReference>
<dbReference type="GO" id="GO:0000149">
    <property type="term" value="F:SNARE binding"/>
    <property type="evidence" value="ECO:0007669"/>
    <property type="project" value="TreeGrafter"/>
</dbReference>
<keyword evidence="2" id="KW-0653">Protein transport</keyword>
<dbReference type="GO" id="GO:0015031">
    <property type="term" value="P:protein transport"/>
    <property type="evidence" value="ECO:0007669"/>
    <property type="project" value="UniProtKB-KW"/>
</dbReference>
<evidence type="ECO:0000313" key="8">
    <source>
        <dbReference type="Proteomes" id="UP000775213"/>
    </source>
</evidence>
<proteinExistence type="predicted"/>
<keyword evidence="3" id="KW-0175">Coiled coil</keyword>
<dbReference type="PANTHER" id="PTHR13258:SF0">
    <property type="entry name" value="SYNDETIN"/>
    <property type="match status" value="1"/>
</dbReference>
<keyword evidence="8" id="KW-1185">Reference proteome</keyword>
<evidence type="ECO:0000259" key="5">
    <source>
        <dbReference type="Pfam" id="PF10474"/>
    </source>
</evidence>
<dbReference type="Pfam" id="PF10475">
    <property type="entry name" value="Vps54_N"/>
    <property type="match status" value="1"/>
</dbReference>
<evidence type="ECO:0000256" key="2">
    <source>
        <dbReference type="ARBA" id="ARBA00022927"/>
    </source>
</evidence>
<feature type="compositionally biased region" description="Polar residues" evidence="4">
    <location>
        <begin position="450"/>
        <end position="460"/>
    </location>
</feature>
<keyword evidence="1" id="KW-0813">Transport</keyword>
<feature type="region of interest" description="Disordered" evidence="4">
    <location>
        <begin position="450"/>
        <end position="474"/>
    </location>
</feature>
<feature type="domain" description="Syndetin C-terminal" evidence="5">
    <location>
        <begin position="903"/>
        <end position="1132"/>
    </location>
</feature>
<evidence type="ECO:0000256" key="3">
    <source>
        <dbReference type="ARBA" id="ARBA00023054"/>
    </source>
</evidence>
<evidence type="ECO:0000313" key="7">
    <source>
        <dbReference type="EMBL" id="KAH0461467.1"/>
    </source>
</evidence>
<dbReference type="Pfam" id="PF10474">
    <property type="entry name" value="Syndetin_C"/>
    <property type="match status" value="1"/>
</dbReference>
<dbReference type="PANTHER" id="PTHR13258">
    <property type="entry name" value="SYNDETIN"/>
    <property type="match status" value="1"/>
</dbReference>
<name>A0AAV7GZI2_DENCH</name>
<accession>A0AAV7GZI2</accession>